<comment type="caution">
    <text evidence="2">The sequence shown here is derived from an EMBL/GenBank/DDBJ whole genome shotgun (WGS) entry which is preliminary data.</text>
</comment>
<dbReference type="NCBIfam" id="NF047558">
    <property type="entry name" value="TPR_END_plus"/>
    <property type="match status" value="1"/>
</dbReference>
<proteinExistence type="predicted"/>
<reference evidence="2" key="1">
    <citation type="journal article" date="2019" name="Plant J.">
        <title>Chlorella vulgaris genome assembly and annotation reveals the molecular basis for metabolic acclimation to high light conditions.</title>
        <authorList>
            <person name="Cecchin M."/>
            <person name="Marcolungo L."/>
            <person name="Rossato M."/>
            <person name="Girolomoni L."/>
            <person name="Cosentino E."/>
            <person name="Cuine S."/>
            <person name="Li-Beisson Y."/>
            <person name="Delledonne M."/>
            <person name="Ballottari M."/>
        </authorList>
    </citation>
    <scope>NUCLEOTIDE SEQUENCE</scope>
    <source>
        <strain evidence="2">211/11P</strain>
    </source>
</reference>
<feature type="region of interest" description="Disordered" evidence="1">
    <location>
        <begin position="69"/>
        <end position="121"/>
    </location>
</feature>
<dbReference type="Gene3D" id="1.25.40.10">
    <property type="entry name" value="Tetratricopeptide repeat domain"/>
    <property type="match status" value="1"/>
</dbReference>
<feature type="compositionally biased region" description="Low complexity" evidence="1">
    <location>
        <begin position="69"/>
        <end position="105"/>
    </location>
</feature>
<dbReference type="InterPro" id="IPR011990">
    <property type="entry name" value="TPR-like_helical_dom_sf"/>
</dbReference>
<dbReference type="AlphaFoldDB" id="A0A9D4TVL2"/>
<dbReference type="SUPFAM" id="SSF48452">
    <property type="entry name" value="TPR-like"/>
    <property type="match status" value="1"/>
</dbReference>
<evidence type="ECO:0000256" key="1">
    <source>
        <dbReference type="SAM" id="MobiDB-lite"/>
    </source>
</evidence>
<keyword evidence="3" id="KW-1185">Reference proteome</keyword>
<gene>
    <name evidence="2" type="ORF">D9Q98_002071</name>
</gene>
<reference evidence="2" key="2">
    <citation type="submission" date="2020-11" db="EMBL/GenBank/DDBJ databases">
        <authorList>
            <person name="Cecchin M."/>
            <person name="Marcolungo L."/>
            <person name="Rossato M."/>
            <person name="Girolomoni L."/>
            <person name="Cosentino E."/>
            <person name="Cuine S."/>
            <person name="Li-Beisson Y."/>
            <person name="Delledonne M."/>
            <person name="Ballottari M."/>
        </authorList>
    </citation>
    <scope>NUCLEOTIDE SEQUENCE</scope>
    <source>
        <strain evidence="2">211/11P</strain>
        <tissue evidence="2">Whole cell</tissue>
    </source>
</reference>
<dbReference type="EMBL" id="SIDB01000002">
    <property type="protein sequence ID" value="KAI3436014.1"/>
    <property type="molecule type" value="Genomic_DNA"/>
</dbReference>
<evidence type="ECO:0000313" key="2">
    <source>
        <dbReference type="EMBL" id="KAI3436014.1"/>
    </source>
</evidence>
<organism evidence="2 3">
    <name type="scientific">Chlorella vulgaris</name>
    <name type="common">Green alga</name>
    <dbReference type="NCBI Taxonomy" id="3077"/>
    <lineage>
        <taxon>Eukaryota</taxon>
        <taxon>Viridiplantae</taxon>
        <taxon>Chlorophyta</taxon>
        <taxon>core chlorophytes</taxon>
        <taxon>Trebouxiophyceae</taxon>
        <taxon>Chlorellales</taxon>
        <taxon>Chlorellaceae</taxon>
        <taxon>Chlorella clade</taxon>
        <taxon>Chlorella</taxon>
    </lineage>
</organism>
<protein>
    <submittedName>
        <fullName evidence="2">Uncharacterized protein</fullName>
    </submittedName>
</protein>
<accession>A0A9D4TVL2</accession>
<name>A0A9D4TVL2_CHLVU</name>
<evidence type="ECO:0000313" key="3">
    <source>
        <dbReference type="Proteomes" id="UP001055712"/>
    </source>
</evidence>
<sequence>MQAIRSVLVQPAAYSQQRAFRHHGKRARYIAVRVFEPEELDGPGVGALLERDRKNLEVSADALAAFADGPAAPASSSSKTGAATTQQQQQEGVDAGQQQRGPAGQRADKLKGDSSAPKRAREAIDQGLQKFQAKDYRAAIDLFQLALELPGSGLMRMSGSVREYSCASEGEENSALYNMACAWAALGEKQSALTVLEALLDNDFDDFNGIRTDPDLASLRGPELDSLLAKKDGLFAKLFAKKKESTSNKPWIQW</sequence>
<dbReference type="Proteomes" id="UP001055712">
    <property type="component" value="Unassembled WGS sequence"/>
</dbReference>
<dbReference type="OrthoDB" id="439127at2759"/>